<dbReference type="PANTHER" id="PTHR38697:SF1">
    <property type="entry name" value="NUCLEAR PORE COMPLEX PROTEIN SIMILAR TO S. CEREVISIAE NUP2 (EUROFUNG)"/>
    <property type="match status" value="1"/>
</dbReference>
<evidence type="ECO:0000259" key="2">
    <source>
        <dbReference type="PROSITE" id="PS50196"/>
    </source>
</evidence>
<evidence type="ECO:0000256" key="1">
    <source>
        <dbReference type="SAM" id="MobiDB-lite"/>
    </source>
</evidence>
<dbReference type="CDD" id="cd13170">
    <property type="entry name" value="RanBD_NUP50"/>
    <property type="match status" value="1"/>
</dbReference>
<reference evidence="3 4" key="1">
    <citation type="submission" date="2018-08" db="EMBL/GenBank/DDBJ databases">
        <title>Draft genome of the lignicolous fungus Coniochaeta pulveracea.</title>
        <authorList>
            <person name="Borstlap C.J."/>
            <person name="De Witt R.N."/>
            <person name="Botha A."/>
            <person name="Volschenk H."/>
        </authorList>
    </citation>
    <scope>NUCLEOTIDE SEQUENCE [LARGE SCALE GENOMIC DNA]</scope>
    <source>
        <strain evidence="3 4">CAB683</strain>
    </source>
</reference>
<dbReference type="Gene3D" id="2.30.29.30">
    <property type="entry name" value="Pleckstrin-homology domain (PH domain)/Phosphotyrosine-binding domain (PTB)"/>
    <property type="match status" value="1"/>
</dbReference>
<dbReference type="InterPro" id="IPR011993">
    <property type="entry name" value="PH-like_dom_sf"/>
</dbReference>
<feature type="compositionally biased region" description="Basic and acidic residues" evidence="1">
    <location>
        <begin position="398"/>
        <end position="410"/>
    </location>
</feature>
<feature type="compositionally biased region" description="Polar residues" evidence="1">
    <location>
        <begin position="1144"/>
        <end position="1155"/>
    </location>
</feature>
<feature type="compositionally biased region" description="Polar residues" evidence="1">
    <location>
        <begin position="157"/>
        <end position="171"/>
    </location>
</feature>
<sequence length="1398" mass="143907">MDPPAKRRSIFGGLANSLFGRSQASTSESSPQKSLPETRSEDSEGLSTRRERNAVESNERSDSYRKVDVSSPSALPRPSSSASFESPAKRATPSQLSSRRIIGRPQGPSSKLSQSFSASDLSQDTAKKTNFAMSTTSMNNSTNINGGSMRMPGDNPNKFSTISGSSFSRPTRPTADFSGIASTPSRNLFRASSLRGRPDFSFSPKVPRTTASQSFPPTTPGRPPRGSTAEINGRSLVSTNSADLFEMRIPSPPRDLTGERLAKEVPEDKNRVGSIYASEFLAHYCPPDFDDLQRRQFFCVLDLRRLKYAADEVFAKKDWKINIMNFAKEYEKSRSLIMLRYGLYEFKTVKASASVKKQWKKDNNIPLSDDELDDDEEQQEEEAPRKLTNGASVNSGKRKAEEELVPKDTAAKPSNLNKRPVTEKERERLDQASATSTPKPKRKADDLGDADENPPSKLQKAAVPASTQKAPASATKSIFEQIANGTPKESTTTKATSIFAQPKPSPANPFGTVKPSSGKSILDQSASLAPTSNIFGHLSDTSKASSNDDDEDDGDSDSSQATASDADGDADESEAQDVSQDDDASAANSGSVATPQFGFKVGPGLKDGQPASSASSSDAGGSTQGRSLFDRISYDKDGQPVRAGTATPQPVATPQAEQDASSAPVPSTSALAPVNKTWTTDTPIKFASGPAQPSSSLFGSASTAPKTGALFGAAPDAPKPAAPASATGPSITFEPPTPAKEADKPTEKPAEEASSEEPKPASASQSIFGTKPAAANPFGMVSSTPATSNPFGGSTATSAASIFGSSTAGSSLFGQPKPTAEKKSDNTPASTGTSLFGSKPASPAPDVQKPAASPLFGAQPATTETDTAKPAAVSIFGAQPAKPDTEAPKPAPFGNMFANTSKAPESKSPAPQPSSIFGNAATAPETSKAPTPSVGFSFGAGTPAAPSPATTPAQQPLFGATAGQSSTLFGGANAAKPLETKPLFGATPAASGASTPLFGATPAPQNEAAKPQGNTIFANPFGGNATPAAPAETSFKFGASQSTVPSSSFGVANTQPQDNTQSQGSIFGNLGSTGTSFTFNAGGTQQSASFTNPFAGNGSTSTPSSFNFGGNSTDNAAGQSSATPFSFGAGNAAAPTISFGAGSGASTPTSTQPTNMFGADGAGSFAFSGSQAQPGANSMFGSQPAASGGNIFTAGGLGTSTGTNSPFFAGASSLATTPAAGGTPEPSGAAAGAAEQDSSKQGTQADGDDAPQDQQISLVEGVLPGQEDESVVHEVRAKALKLELDDGKDGESPAKPKKTGWQTKGVGPLKLLKHKETGKVRMLLRAEPTGNIAFNKSILPTFSYQPDPIGGKYVKVTTTDDTGKGLETWMLQVKTPQLAQALADALESNKSANEKKKE</sequence>
<protein>
    <recommendedName>
        <fullName evidence="2">RanBD1 domain-containing protein</fullName>
    </recommendedName>
</protein>
<feature type="region of interest" description="Disordered" evidence="1">
    <location>
        <begin position="1"/>
        <end position="233"/>
    </location>
</feature>
<feature type="compositionally biased region" description="Low complexity" evidence="1">
    <location>
        <begin position="611"/>
        <end position="621"/>
    </location>
</feature>
<feature type="compositionally biased region" description="Low complexity" evidence="1">
    <location>
        <begin position="133"/>
        <end position="149"/>
    </location>
</feature>
<feature type="compositionally biased region" description="Basic and acidic residues" evidence="1">
    <location>
        <begin position="420"/>
        <end position="430"/>
    </location>
</feature>
<feature type="region of interest" description="Disordered" evidence="1">
    <location>
        <begin position="1283"/>
        <end position="1305"/>
    </location>
</feature>
<feature type="compositionally biased region" description="Low complexity" evidence="1">
    <location>
        <begin position="1209"/>
        <end position="1234"/>
    </location>
</feature>
<feature type="compositionally biased region" description="Polar residues" evidence="1">
    <location>
        <begin position="514"/>
        <end position="544"/>
    </location>
</feature>
<feature type="compositionally biased region" description="Polar residues" evidence="1">
    <location>
        <begin position="826"/>
        <end position="836"/>
    </location>
</feature>
<dbReference type="SUPFAM" id="SSF50729">
    <property type="entry name" value="PH domain-like"/>
    <property type="match status" value="1"/>
</dbReference>
<dbReference type="SMART" id="SM00160">
    <property type="entry name" value="RanBD"/>
    <property type="match status" value="1"/>
</dbReference>
<proteinExistence type="predicted"/>
<evidence type="ECO:0000313" key="3">
    <source>
        <dbReference type="EMBL" id="RKU46671.1"/>
    </source>
</evidence>
<feature type="region of interest" description="Disordered" evidence="1">
    <location>
        <begin position="364"/>
        <end position="964"/>
    </location>
</feature>
<dbReference type="InterPro" id="IPR053074">
    <property type="entry name" value="NPC_Nucleoporin"/>
</dbReference>
<feature type="compositionally biased region" description="Polar residues" evidence="1">
    <location>
        <begin position="646"/>
        <end position="682"/>
    </location>
</feature>
<feature type="compositionally biased region" description="Polar residues" evidence="1">
    <location>
        <begin position="691"/>
        <end position="705"/>
    </location>
</feature>
<accession>A0A420YFI9</accession>
<feature type="compositionally biased region" description="Polar residues" evidence="1">
    <location>
        <begin position="19"/>
        <end position="35"/>
    </location>
</feature>
<feature type="compositionally biased region" description="Acidic residues" evidence="1">
    <location>
        <begin position="566"/>
        <end position="584"/>
    </location>
</feature>
<dbReference type="Proteomes" id="UP000275385">
    <property type="component" value="Unassembled WGS sequence"/>
</dbReference>
<dbReference type="PROSITE" id="PS50196">
    <property type="entry name" value="RANBD1"/>
    <property type="match status" value="1"/>
</dbReference>
<feature type="compositionally biased region" description="Basic and acidic residues" evidence="1">
    <location>
        <begin position="628"/>
        <end position="639"/>
    </location>
</feature>
<feature type="compositionally biased region" description="Basic and acidic residues" evidence="1">
    <location>
        <begin position="1283"/>
        <end position="1294"/>
    </location>
</feature>
<evidence type="ECO:0000313" key="4">
    <source>
        <dbReference type="Proteomes" id="UP000275385"/>
    </source>
</evidence>
<feature type="compositionally biased region" description="Low complexity" evidence="1">
    <location>
        <begin position="70"/>
        <end position="83"/>
    </location>
</feature>
<feature type="compositionally biased region" description="Low complexity" evidence="1">
    <location>
        <begin position="939"/>
        <end position="956"/>
    </location>
</feature>
<dbReference type="EMBL" id="QVQW01000013">
    <property type="protein sequence ID" value="RKU46671.1"/>
    <property type="molecule type" value="Genomic_DNA"/>
</dbReference>
<feature type="compositionally biased region" description="Basic and acidic residues" evidence="1">
    <location>
        <begin position="36"/>
        <end position="68"/>
    </location>
</feature>
<feature type="compositionally biased region" description="Polar residues" evidence="1">
    <location>
        <begin position="1084"/>
        <end position="1124"/>
    </location>
</feature>
<dbReference type="PANTHER" id="PTHR38697">
    <property type="entry name" value="NUCLEAR PORE COMPLEX PROTEIN SIMILAR TO S. CEREVISIAE NUP2 (EUROFUNG)"/>
    <property type="match status" value="1"/>
</dbReference>
<feature type="compositionally biased region" description="Polar residues" evidence="1">
    <location>
        <begin position="107"/>
        <end position="124"/>
    </location>
</feature>
<feature type="compositionally biased region" description="Basic and acidic residues" evidence="1">
    <location>
        <begin position="740"/>
        <end position="759"/>
    </location>
</feature>
<feature type="compositionally biased region" description="Polar residues" evidence="1">
    <location>
        <begin position="781"/>
        <end position="813"/>
    </location>
</feature>
<feature type="region of interest" description="Disordered" evidence="1">
    <location>
        <begin position="1084"/>
        <end position="1255"/>
    </location>
</feature>
<feature type="compositionally biased region" description="Acidic residues" evidence="1">
    <location>
        <begin position="547"/>
        <end position="556"/>
    </location>
</feature>
<dbReference type="InterPro" id="IPR000156">
    <property type="entry name" value="Ran_bind_dom"/>
</dbReference>
<gene>
    <name evidence="3" type="ORF">DL546_008345</name>
</gene>
<feature type="compositionally biased region" description="Low complexity" evidence="1">
    <location>
        <begin position="1157"/>
        <end position="1170"/>
    </location>
</feature>
<feature type="compositionally biased region" description="Polar residues" evidence="1">
    <location>
        <begin position="1171"/>
        <end position="1185"/>
    </location>
</feature>
<keyword evidence="4" id="KW-1185">Reference proteome</keyword>
<feature type="domain" description="RanBD1" evidence="2">
    <location>
        <begin position="1262"/>
        <end position="1395"/>
    </location>
</feature>
<feature type="compositionally biased region" description="Acidic residues" evidence="1">
    <location>
        <begin position="368"/>
        <end position="381"/>
    </location>
</feature>
<organism evidence="3 4">
    <name type="scientific">Coniochaeta pulveracea</name>
    <dbReference type="NCBI Taxonomy" id="177199"/>
    <lineage>
        <taxon>Eukaryota</taxon>
        <taxon>Fungi</taxon>
        <taxon>Dikarya</taxon>
        <taxon>Ascomycota</taxon>
        <taxon>Pezizomycotina</taxon>
        <taxon>Sordariomycetes</taxon>
        <taxon>Sordariomycetidae</taxon>
        <taxon>Coniochaetales</taxon>
        <taxon>Coniochaetaceae</taxon>
        <taxon>Coniochaeta</taxon>
    </lineage>
</organism>
<dbReference type="Pfam" id="PF00638">
    <property type="entry name" value="Ran_BP1"/>
    <property type="match status" value="1"/>
</dbReference>
<dbReference type="OrthoDB" id="185618at2759"/>
<comment type="caution">
    <text evidence="3">The sequence shown here is derived from an EMBL/GenBank/DDBJ whole genome shotgun (WGS) entry which is preliminary data.</text>
</comment>
<feature type="compositionally biased region" description="Polar residues" evidence="1">
    <location>
        <begin position="465"/>
        <end position="499"/>
    </location>
</feature>
<name>A0A420YFI9_9PEZI</name>
<dbReference type="STRING" id="177199.A0A420YFI9"/>